<name>A0ABS7WQ39_9BACT</name>
<proteinExistence type="predicted"/>
<accession>A0ABS7WQ39</accession>
<evidence type="ECO:0000313" key="4">
    <source>
        <dbReference type="EMBL" id="MBZ7986881.1"/>
    </source>
</evidence>
<keyword evidence="1 4" id="KW-0489">Methyltransferase</keyword>
<dbReference type="RefSeq" id="WP_224325163.1">
    <property type="nucleotide sequence ID" value="NZ_JACGBB010000003.1"/>
</dbReference>
<dbReference type="CDD" id="cd02440">
    <property type="entry name" value="AdoMet_MTases"/>
    <property type="match status" value="1"/>
</dbReference>
<gene>
    <name evidence="4" type="ORF">AVCANL283_01945</name>
</gene>
<dbReference type="InterPro" id="IPR002052">
    <property type="entry name" value="DNA_methylase_N6_adenine_CS"/>
</dbReference>
<dbReference type="Pfam" id="PF05175">
    <property type="entry name" value="MTS"/>
    <property type="match status" value="1"/>
</dbReference>
<dbReference type="GO" id="GO:0032259">
    <property type="term" value="P:methylation"/>
    <property type="evidence" value="ECO:0007669"/>
    <property type="project" value="UniProtKB-KW"/>
</dbReference>
<evidence type="ECO:0000313" key="5">
    <source>
        <dbReference type="Proteomes" id="UP000786183"/>
    </source>
</evidence>
<sequence>MIIYQYKNGYRYNSDSLILYDFSKQYLKRGYGLDIGCGSGILALLLSQNNKIKMNAIDIQEQNTNLASFNFKNNNLNIQSFTSDINTFTNAQKYDFAICNPPFYTKEFAQNEHINISRHHSYMRLDDLLKHCSRLLKPMGEFCFCYDAKKLDYVFSKISLSSFKCLALKLVFSKTNKDAYLALFYLKKSSKSDLKILKPFVCYDENNQASSEFKRIYDEIKVNSCDL</sequence>
<comment type="caution">
    <text evidence="4">The sequence shown here is derived from an EMBL/GenBank/DDBJ whole genome shotgun (WGS) entry which is preliminary data.</text>
</comment>
<evidence type="ECO:0000256" key="1">
    <source>
        <dbReference type="ARBA" id="ARBA00022603"/>
    </source>
</evidence>
<reference evidence="4 5" key="1">
    <citation type="submission" date="2020-07" db="EMBL/GenBank/DDBJ databases">
        <title>Transfer of Campylobacter canadensis to the novel genus Avispirillum gen. nov., that also includes two novel species recovered from migratory waterfowl: Avispirillum anseris sp. nov. and Avispirillum brantae sp. nov.</title>
        <authorList>
            <person name="Miller W.G."/>
            <person name="Chapman M.H."/>
            <person name="Yee E."/>
            <person name="Inglis G.D."/>
        </authorList>
    </citation>
    <scope>NUCLEOTIDE SEQUENCE [LARGE SCALE GENOMIC DNA]</scope>
    <source>
        <strain evidence="4 5">L283</strain>
    </source>
</reference>
<dbReference type="PANTHER" id="PTHR47739">
    <property type="entry name" value="TRNA1(VAL) (ADENINE(37)-N6)-METHYLTRANSFERASE"/>
    <property type="match status" value="1"/>
</dbReference>
<dbReference type="InterPro" id="IPR007848">
    <property type="entry name" value="Small_mtfrase_dom"/>
</dbReference>
<dbReference type="PROSITE" id="PS00092">
    <property type="entry name" value="N6_MTASE"/>
    <property type="match status" value="1"/>
</dbReference>
<keyword evidence="1 4" id="KW-0808">Transferase</keyword>
<dbReference type="InterPro" id="IPR050210">
    <property type="entry name" value="tRNA_Adenine-N(6)_MTase"/>
</dbReference>
<dbReference type="Gene3D" id="3.40.50.150">
    <property type="entry name" value="Vaccinia Virus protein VP39"/>
    <property type="match status" value="1"/>
</dbReference>
<keyword evidence="5" id="KW-1185">Reference proteome</keyword>
<dbReference type="SUPFAM" id="SSF53335">
    <property type="entry name" value="S-adenosyl-L-methionine-dependent methyltransferases"/>
    <property type="match status" value="1"/>
</dbReference>
<evidence type="ECO:0000259" key="3">
    <source>
        <dbReference type="Pfam" id="PF05175"/>
    </source>
</evidence>
<organism evidence="4 5">
    <name type="scientific">Campylobacter canadensis</name>
    <dbReference type="NCBI Taxonomy" id="449520"/>
    <lineage>
        <taxon>Bacteria</taxon>
        <taxon>Pseudomonadati</taxon>
        <taxon>Campylobacterota</taxon>
        <taxon>Epsilonproteobacteria</taxon>
        <taxon>Campylobacterales</taxon>
        <taxon>Campylobacteraceae</taxon>
        <taxon>Campylobacter</taxon>
    </lineage>
</organism>
<dbReference type="GO" id="GO:0008168">
    <property type="term" value="F:methyltransferase activity"/>
    <property type="evidence" value="ECO:0007669"/>
    <property type="project" value="UniProtKB-KW"/>
</dbReference>
<protein>
    <submittedName>
        <fullName evidence="4">Methyltransferase</fullName>
    </submittedName>
</protein>
<dbReference type="InterPro" id="IPR029063">
    <property type="entry name" value="SAM-dependent_MTases_sf"/>
</dbReference>
<evidence type="ECO:0000256" key="2">
    <source>
        <dbReference type="ARBA" id="ARBA00022691"/>
    </source>
</evidence>
<dbReference type="Proteomes" id="UP000786183">
    <property type="component" value="Unassembled WGS sequence"/>
</dbReference>
<dbReference type="EMBL" id="JACGBB010000003">
    <property type="protein sequence ID" value="MBZ7986881.1"/>
    <property type="molecule type" value="Genomic_DNA"/>
</dbReference>
<keyword evidence="2" id="KW-0949">S-adenosyl-L-methionine</keyword>
<dbReference type="PANTHER" id="PTHR47739:SF1">
    <property type="entry name" value="TRNA1(VAL) (ADENINE(37)-N6)-METHYLTRANSFERASE"/>
    <property type="match status" value="1"/>
</dbReference>
<feature type="domain" description="Methyltransferase small" evidence="3">
    <location>
        <begin position="17"/>
        <end position="109"/>
    </location>
</feature>